<evidence type="ECO:0000313" key="2">
    <source>
        <dbReference type="Proteomes" id="UP000813420"/>
    </source>
</evidence>
<comment type="caution">
    <text evidence="1">The sequence shown here is derived from an EMBL/GenBank/DDBJ whole genome shotgun (WGS) entry which is preliminary data.</text>
</comment>
<proteinExistence type="predicted"/>
<dbReference type="RefSeq" id="WP_277271520.1">
    <property type="nucleotide sequence ID" value="NZ_DYXE01000011.1"/>
</dbReference>
<organism evidence="1 2">
    <name type="scientific">Merdimonas faecis</name>
    <dbReference type="NCBI Taxonomy" id="1653435"/>
    <lineage>
        <taxon>Bacteria</taxon>
        <taxon>Bacillati</taxon>
        <taxon>Bacillota</taxon>
        <taxon>Clostridia</taxon>
        <taxon>Lachnospirales</taxon>
        <taxon>Lachnospiraceae</taxon>
        <taxon>Merdimonas</taxon>
    </lineage>
</organism>
<dbReference type="Proteomes" id="UP000813420">
    <property type="component" value="Unassembled WGS sequence"/>
</dbReference>
<dbReference type="EMBL" id="DYXE01000011">
    <property type="protein sequence ID" value="HJH48885.1"/>
    <property type="molecule type" value="Genomic_DNA"/>
</dbReference>
<reference evidence="1" key="1">
    <citation type="journal article" date="2021" name="PeerJ">
        <title>Extensive microbial diversity within the chicken gut microbiome revealed by metagenomics and culture.</title>
        <authorList>
            <person name="Gilroy R."/>
            <person name="Ravi A."/>
            <person name="Getino M."/>
            <person name="Pursley I."/>
            <person name="Horton D.L."/>
            <person name="Alikhan N.F."/>
            <person name="Baker D."/>
            <person name="Gharbi K."/>
            <person name="Hall N."/>
            <person name="Watson M."/>
            <person name="Adriaenssens E.M."/>
            <person name="Foster-Nyarko E."/>
            <person name="Jarju S."/>
            <person name="Secka A."/>
            <person name="Antonio M."/>
            <person name="Oren A."/>
            <person name="Chaudhuri R.R."/>
            <person name="La Ragione R."/>
            <person name="Hildebrand F."/>
            <person name="Pallen M.J."/>
        </authorList>
    </citation>
    <scope>NUCLEOTIDE SEQUENCE</scope>
    <source>
        <strain evidence="1">USAMLcec4-12693</strain>
    </source>
</reference>
<evidence type="ECO:0000313" key="1">
    <source>
        <dbReference type="EMBL" id="HJH48885.1"/>
    </source>
</evidence>
<sequence length="156" mass="17394">MKPLRTKAARIYGDIIEKSRPEDEDSRIRHPRMPIPDRAKIFAPFAALTGYEKVIDQKSAEALLVPRPILAEDKLEALSVMLGQLQKGQTVQVAFFRQETTGEPEHTPTDSPSLGVCYTQIGAVSRIDTDSQLLTIEGTEIPFRDILELIPVPRSV</sequence>
<gene>
    <name evidence="1" type="ORF">K8V39_01310</name>
</gene>
<dbReference type="AlphaFoldDB" id="A0A9D3AI16"/>
<name>A0A9D3AI16_9FIRM</name>
<reference evidence="1" key="2">
    <citation type="submission" date="2021-09" db="EMBL/GenBank/DDBJ databases">
        <authorList>
            <person name="Gilroy R."/>
        </authorList>
    </citation>
    <scope>NUCLEOTIDE SEQUENCE</scope>
    <source>
        <strain evidence="1">USAMLcec4-12693</strain>
    </source>
</reference>
<protein>
    <submittedName>
        <fullName evidence="1">Uncharacterized protein</fullName>
    </submittedName>
</protein>
<accession>A0A9D3AI16</accession>